<accession>A0ABQ4NA95</accession>
<evidence type="ECO:0000313" key="2">
    <source>
        <dbReference type="EMBL" id="GIQ65110.1"/>
    </source>
</evidence>
<comment type="caution">
    <text evidence="2">The sequence shown here is derived from an EMBL/GenBank/DDBJ whole genome shotgun (WGS) entry which is preliminary data.</text>
</comment>
<sequence>MSAKPLDTELVRAFVGAAHADLPKVQQLLEQEPGLLHASMNWGGGDWETALGAASHVGRRDIAEWLLARGARMDLFAAAMLGELEFVQAVLSKYPHLVHATGPHQISLLQHALMGGEAAKEVASYIRSLLGEEEKEESGMIVVENKIEVRAGYADAVLERFKTPKTVHTFPGFVRMDVLHAINADGNEEVRVCTTWENEEAFEGWASSDAFRRAHARRKEEAASDKEGAEHNPIIGNKMTIYRVAASHLPAAKTSIM</sequence>
<dbReference type="InterPro" id="IPR011008">
    <property type="entry name" value="Dimeric_a/b-barrel"/>
</dbReference>
<dbReference type="SUPFAM" id="SSF54909">
    <property type="entry name" value="Dimeric alpha+beta barrel"/>
    <property type="match status" value="1"/>
</dbReference>
<dbReference type="Gene3D" id="3.30.70.100">
    <property type="match status" value="1"/>
</dbReference>
<dbReference type="PROSITE" id="PS51725">
    <property type="entry name" value="ABM"/>
    <property type="match status" value="1"/>
</dbReference>
<feature type="domain" description="ABM" evidence="1">
    <location>
        <begin position="141"/>
        <end position="230"/>
    </location>
</feature>
<dbReference type="SUPFAM" id="SSF48403">
    <property type="entry name" value="Ankyrin repeat"/>
    <property type="match status" value="1"/>
</dbReference>
<dbReference type="Proteomes" id="UP000680304">
    <property type="component" value="Unassembled WGS sequence"/>
</dbReference>
<evidence type="ECO:0000313" key="3">
    <source>
        <dbReference type="Proteomes" id="UP000680304"/>
    </source>
</evidence>
<keyword evidence="3" id="KW-1185">Reference proteome</keyword>
<dbReference type="Gene3D" id="1.25.40.20">
    <property type="entry name" value="Ankyrin repeat-containing domain"/>
    <property type="match status" value="1"/>
</dbReference>
<name>A0ABQ4NA95_9BACL</name>
<evidence type="ECO:0000259" key="1">
    <source>
        <dbReference type="PROSITE" id="PS51725"/>
    </source>
</evidence>
<dbReference type="InterPro" id="IPR050404">
    <property type="entry name" value="Heme-degrading_MO"/>
</dbReference>
<organism evidence="2 3">
    <name type="scientific">Paenibacillus cisolokensis</name>
    <dbReference type="NCBI Taxonomy" id="1658519"/>
    <lineage>
        <taxon>Bacteria</taxon>
        <taxon>Bacillati</taxon>
        <taxon>Bacillota</taxon>
        <taxon>Bacilli</taxon>
        <taxon>Bacillales</taxon>
        <taxon>Paenibacillaceae</taxon>
        <taxon>Paenibacillus</taxon>
    </lineage>
</organism>
<dbReference type="Pfam" id="PF03992">
    <property type="entry name" value="ABM"/>
    <property type="match status" value="1"/>
</dbReference>
<gene>
    <name evidence="2" type="ORF">PACILC2_36780</name>
</gene>
<reference evidence="2 3" key="1">
    <citation type="submission" date="2021-04" db="EMBL/GenBank/DDBJ databases">
        <title>Draft genome sequence of Paenibacillus cisolokensis, LC2-13A.</title>
        <authorList>
            <person name="Uke A."/>
            <person name="Chhe C."/>
            <person name="Baramee S."/>
            <person name="Kosugi A."/>
        </authorList>
    </citation>
    <scope>NUCLEOTIDE SEQUENCE [LARGE SCALE GENOMIC DNA]</scope>
    <source>
        <strain evidence="2 3">LC2-13A</strain>
    </source>
</reference>
<dbReference type="EMBL" id="BOVJ01000120">
    <property type="protein sequence ID" value="GIQ65110.1"/>
    <property type="molecule type" value="Genomic_DNA"/>
</dbReference>
<dbReference type="InterPro" id="IPR036770">
    <property type="entry name" value="Ankyrin_rpt-contain_sf"/>
</dbReference>
<dbReference type="PANTHER" id="PTHR34474:SF4">
    <property type="entry name" value="HEME OXYGENASE (STAPHYLOBILIN-PRODUCING) 1"/>
    <property type="match status" value="1"/>
</dbReference>
<dbReference type="InterPro" id="IPR007138">
    <property type="entry name" value="ABM_dom"/>
</dbReference>
<protein>
    <recommendedName>
        <fullName evidence="1">ABM domain-containing protein</fullName>
    </recommendedName>
</protein>
<proteinExistence type="predicted"/>
<dbReference type="PANTHER" id="PTHR34474">
    <property type="entry name" value="SIGNAL TRANSDUCTION PROTEIN TRAP"/>
    <property type="match status" value="1"/>
</dbReference>